<accession>U7V2I9</accession>
<dbReference type="AlphaFoldDB" id="U7V2I9"/>
<name>U7V2I9_9MICC</name>
<organism evidence="1 2">
    <name type="scientific">Rothia aeria F0184</name>
    <dbReference type="NCBI Taxonomy" id="888019"/>
    <lineage>
        <taxon>Bacteria</taxon>
        <taxon>Bacillati</taxon>
        <taxon>Actinomycetota</taxon>
        <taxon>Actinomycetes</taxon>
        <taxon>Micrococcales</taxon>
        <taxon>Micrococcaceae</taxon>
        <taxon>Rothia</taxon>
    </lineage>
</organism>
<proteinExistence type="predicted"/>
<sequence>MGYKKIGTLLSTLLQRKITKRLQIFLKKYHFGFATGPRPCTLVYVTGSKEARGARPEAQTEWVRLSIYR</sequence>
<gene>
    <name evidence="1" type="ORF">HMPREF0742_01643</name>
</gene>
<dbReference type="EMBL" id="AXZG01000049">
    <property type="protein sequence ID" value="ERT65726.1"/>
    <property type="molecule type" value="Genomic_DNA"/>
</dbReference>
<comment type="caution">
    <text evidence="1">The sequence shown here is derived from an EMBL/GenBank/DDBJ whole genome shotgun (WGS) entry which is preliminary data.</text>
</comment>
<dbReference type="HOGENOM" id="CLU_2773347_0_0_11"/>
<reference evidence="1 2" key="1">
    <citation type="submission" date="2013-08" db="EMBL/GenBank/DDBJ databases">
        <authorList>
            <person name="Weinstock G."/>
            <person name="Sodergren E."/>
            <person name="Wylie T."/>
            <person name="Fulton L."/>
            <person name="Fulton R."/>
            <person name="Fronick C."/>
            <person name="O'Laughlin M."/>
            <person name="Godfrey J."/>
            <person name="Miner T."/>
            <person name="Herter B."/>
            <person name="Appelbaum E."/>
            <person name="Cordes M."/>
            <person name="Lek S."/>
            <person name="Wollam A."/>
            <person name="Pepin K.H."/>
            <person name="Palsikar V.B."/>
            <person name="Mitreva M."/>
            <person name="Wilson R.K."/>
        </authorList>
    </citation>
    <scope>NUCLEOTIDE SEQUENCE [LARGE SCALE GENOMIC DNA]</scope>
    <source>
        <strain evidence="1 2">F0184</strain>
    </source>
</reference>
<dbReference type="Proteomes" id="UP000017174">
    <property type="component" value="Unassembled WGS sequence"/>
</dbReference>
<evidence type="ECO:0000313" key="2">
    <source>
        <dbReference type="Proteomes" id="UP000017174"/>
    </source>
</evidence>
<evidence type="ECO:0000313" key="1">
    <source>
        <dbReference type="EMBL" id="ERT65726.1"/>
    </source>
</evidence>
<protein>
    <submittedName>
        <fullName evidence="1">Uncharacterized protein</fullName>
    </submittedName>
</protein>